<gene>
    <name evidence="2" type="ORF">EYF80_009721</name>
</gene>
<reference evidence="2 3" key="1">
    <citation type="submission" date="2019-03" db="EMBL/GenBank/DDBJ databases">
        <title>First draft genome of Liparis tanakae, snailfish: a comprehensive survey of snailfish specific genes.</title>
        <authorList>
            <person name="Kim W."/>
            <person name="Song I."/>
            <person name="Jeong J.-H."/>
            <person name="Kim D."/>
            <person name="Kim S."/>
            <person name="Ryu S."/>
            <person name="Song J.Y."/>
            <person name="Lee S.K."/>
        </authorList>
    </citation>
    <scope>NUCLEOTIDE SEQUENCE [LARGE SCALE GENOMIC DNA]</scope>
    <source>
        <tissue evidence="2">Muscle</tissue>
    </source>
</reference>
<dbReference type="Proteomes" id="UP000314294">
    <property type="component" value="Unassembled WGS sequence"/>
</dbReference>
<evidence type="ECO:0000313" key="2">
    <source>
        <dbReference type="EMBL" id="TNN80069.1"/>
    </source>
</evidence>
<name>A0A4Z2IQ25_9TELE</name>
<organism evidence="2 3">
    <name type="scientific">Liparis tanakae</name>
    <name type="common">Tanaka's snailfish</name>
    <dbReference type="NCBI Taxonomy" id="230148"/>
    <lineage>
        <taxon>Eukaryota</taxon>
        <taxon>Metazoa</taxon>
        <taxon>Chordata</taxon>
        <taxon>Craniata</taxon>
        <taxon>Vertebrata</taxon>
        <taxon>Euteleostomi</taxon>
        <taxon>Actinopterygii</taxon>
        <taxon>Neopterygii</taxon>
        <taxon>Teleostei</taxon>
        <taxon>Neoteleostei</taxon>
        <taxon>Acanthomorphata</taxon>
        <taxon>Eupercaria</taxon>
        <taxon>Perciformes</taxon>
        <taxon>Cottioidei</taxon>
        <taxon>Cottales</taxon>
        <taxon>Liparidae</taxon>
        <taxon>Liparis</taxon>
    </lineage>
</organism>
<keyword evidence="3" id="KW-1185">Reference proteome</keyword>
<dbReference type="EMBL" id="SRLO01000058">
    <property type="protein sequence ID" value="TNN80069.1"/>
    <property type="molecule type" value="Genomic_DNA"/>
</dbReference>
<comment type="caution">
    <text evidence="2">The sequence shown here is derived from an EMBL/GenBank/DDBJ whole genome shotgun (WGS) entry which is preliminary data.</text>
</comment>
<protein>
    <submittedName>
        <fullName evidence="2">Uncharacterized protein</fullName>
    </submittedName>
</protein>
<dbReference type="AlphaFoldDB" id="A0A4Z2IQ25"/>
<proteinExistence type="predicted"/>
<feature type="region of interest" description="Disordered" evidence="1">
    <location>
        <begin position="63"/>
        <end position="92"/>
    </location>
</feature>
<accession>A0A4Z2IQ25</accession>
<sequence length="113" mass="12285">MLQTHQASQFGMVSILVSCDILFLLLRRSSSFLTLQQQHQQKQQALGRWEFCVLVMPRPPPAPLSAEVSLRPPPMASSPPRSAGIGPVTVEVSRSTSGSRVCTTLLEARTAQG</sequence>
<evidence type="ECO:0000256" key="1">
    <source>
        <dbReference type="SAM" id="MobiDB-lite"/>
    </source>
</evidence>
<evidence type="ECO:0000313" key="3">
    <source>
        <dbReference type="Proteomes" id="UP000314294"/>
    </source>
</evidence>